<keyword evidence="7" id="KW-0456">Lyase</keyword>
<reference evidence="7 8" key="1">
    <citation type="submission" date="2020-07" db="EMBL/GenBank/DDBJ databases">
        <title>Sequencing the genomes of 1000 actinobacteria strains.</title>
        <authorList>
            <person name="Klenk H.-P."/>
        </authorList>
    </citation>
    <scope>NUCLEOTIDE SEQUENCE [LARGE SCALE GENOMIC DNA]</scope>
    <source>
        <strain evidence="7 8">DSM 44749</strain>
    </source>
</reference>
<dbReference type="Gene3D" id="3.20.20.60">
    <property type="entry name" value="Phosphoenolpyruvate-binding domains"/>
    <property type="match status" value="1"/>
</dbReference>
<evidence type="ECO:0000259" key="6">
    <source>
        <dbReference type="Pfam" id="PF03328"/>
    </source>
</evidence>
<evidence type="ECO:0000256" key="5">
    <source>
        <dbReference type="PIRSR" id="PIRSR015582-2"/>
    </source>
</evidence>
<dbReference type="InterPro" id="IPR040442">
    <property type="entry name" value="Pyrv_kinase-like_dom_sf"/>
</dbReference>
<dbReference type="GO" id="GO:0008816">
    <property type="term" value="F:citryl-CoA lyase activity"/>
    <property type="evidence" value="ECO:0007669"/>
    <property type="project" value="UniProtKB-EC"/>
</dbReference>
<dbReference type="PANTHER" id="PTHR32308:SF10">
    <property type="entry name" value="CITRATE LYASE SUBUNIT BETA"/>
    <property type="match status" value="1"/>
</dbReference>
<feature type="domain" description="HpcH/HpaI aldolase/citrate lyase" evidence="6">
    <location>
        <begin position="10"/>
        <end position="211"/>
    </location>
</feature>
<gene>
    <name evidence="7" type="ORF">HDA37_004731</name>
</gene>
<dbReference type="GeneID" id="98054401"/>
<dbReference type="Proteomes" id="UP000549695">
    <property type="component" value="Unassembled WGS sequence"/>
</dbReference>
<accession>A0A852WFN2</accession>
<dbReference type="InterPro" id="IPR011206">
    <property type="entry name" value="Citrate_lyase_beta/mcl1/mcl2"/>
</dbReference>
<dbReference type="InterPro" id="IPR015813">
    <property type="entry name" value="Pyrv/PenolPyrv_kinase-like_dom"/>
</dbReference>
<dbReference type="SUPFAM" id="SSF51621">
    <property type="entry name" value="Phosphoenolpyruvate/pyruvate domain"/>
    <property type="match status" value="1"/>
</dbReference>
<feature type="binding site" evidence="5">
    <location>
        <position position="117"/>
    </location>
    <ligand>
        <name>Mg(2+)</name>
        <dbReference type="ChEBI" id="CHEBI:18420"/>
    </ligand>
</feature>
<keyword evidence="8" id="KW-1185">Reference proteome</keyword>
<comment type="caution">
    <text evidence="7">The sequence shown here is derived from an EMBL/GenBank/DDBJ whole genome shotgun (WGS) entry which is preliminary data.</text>
</comment>
<protein>
    <submittedName>
        <fullName evidence="7">Citrate lyase subunit beta/citryl-CoA lyase</fullName>
        <ecNumber evidence="7">4.1.3.34</ecNumber>
    </submittedName>
</protein>
<name>A0A852WFN2_PSEA5</name>
<dbReference type="AlphaFoldDB" id="A0A852WFN2"/>
<evidence type="ECO:0000256" key="3">
    <source>
        <dbReference type="ARBA" id="ARBA00022842"/>
    </source>
</evidence>
<sequence length="273" mass="27816">MLAINAATTFLFVPGSRPDRYDKAVASGADVVIVDLEDAVAPEGKTAARDQVREWLAAGGRAAVRVNGTGTPWFDDDVAVVAALGCPVVLPKAETGAELAALADRLPPGTPVVPVVETALGVRRAEEICAAPGVVRPAFGSVDLAVDIGVDHLDDVALRHTRCELVLAARAAGVTAPVDGVTTAVRDDARLAADSAAALALGLTAKLCIHPAQVPGVAAAFRPSAEELAWADRVVAAAETGAVAVLDGALVDKPVVDRAVALLHRAGRPVPVR</sequence>
<keyword evidence="2 5" id="KW-0479">Metal-binding</keyword>
<dbReference type="PIRSF" id="PIRSF015582">
    <property type="entry name" value="Cit_lyase_B"/>
    <property type="match status" value="1"/>
</dbReference>
<evidence type="ECO:0000313" key="8">
    <source>
        <dbReference type="Proteomes" id="UP000549695"/>
    </source>
</evidence>
<keyword evidence="3 5" id="KW-0460">Magnesium</keyword>
<dbReference type="RefSeq" id="WP_179762277.1">
    <property type="nucleotide sequence ID" value="NZ_BAAAJZ010000012.1"/>
</dbReference>
<comment type="cofactor">
    <cofactor evidence="1">
        <name>Mg(2+)</name>
        <dbReference type="ChEBI" id="CHEBI:18420"/>
    </cofactor>
</comment>
<dbReference type="EC" id="4.1.3.34" evidence="7"/>
<feature type="binding site" evidence="5">
    <location>
        <position position="143"/>
    </location>
    <ligand>
        <name>Mg(2+)</name>
        <dbReference type="ChEBI" id="CHEBI:18420"/>
    </ligand>
</feature>
<proteinExistence type="predicted"/>
<dbReference type="EMBL" id="JACCCZ010000001">
    <property type="protein sequence ID" value="NYG04446.1"/>
    <property type="molecule type" value="Genomic_DNA"/>
</dbReference>
<dbReference type="PANTHER" id="PTHR32308">
    <property type="entry name" value="LYASE BETA SUBUNIT, PUTATIVE (AFU_ORTHOLOGUE AFUA_4G13030)-RELATED"/>
    <property type="match status" value="1"/>
</dbReference>
<dbReference type="Pfam" id="PF03328">
    <property type="entry name" value="HpcH_HpaI"/>
    <property type="match status" value="1"/>
</dbReference>
<dbReference type="GO" id="GO:0006107">
    <property type="term" value="P:oxaloacetate metabolic process"/>
    <property type="evidence" value="ECO:0007669"/>
    <property type="project" value="TreeGrafter"/>
</dbReference>
<evidence type="ECO:0000256" key="2">
    <source>
        <dbReference type="ARBA" id="ARBA00022723"/>
    </source>
</evidence>
<feature type="binding site" evidence="4">
    <location>
        <position position="117"/>
    </location>
    <ligand>
        <name>substrate</name>
    </ligand>
</feature>
<evidence type="ECO:0000256" key="4">
    <source>
        <dbReference type="PIRSR" id="PIRSR015582-1"/>
    </source>
</evidence>
<organism evidence="7 8">
    <name type="scientific">Pseudonocardia alni</name>
    <name type="common">Amycolata alni</name>
    <dbReference type="NCBI Taxonomy" id="33907"/>
    <lineage>
        <taxon>Bacteria</taxon>
        <taxon>Bacillati</taxon>
        <taxon>Actinomycetota</taxon>
        <taxon>Actinomycetes</taxon>
        <taxon>Pseudonocardiales</taxon>
        <taxon>Pseudonocardiaceae</taxon>
        <taxon>Pseudonocardia</taxon>
    </lineage>
</organism>
<evidence type="ECO:0000313" key="7">
    <source>
        <dbReference type="EMBL" id="NYG04446.1"/>
    </source>
</evidence>
<evidence type="ECO:0000256" key="1">
    <source>
        <dbReference type="ARBA" id="ARBA00001946"/>
    </source>
</evidence>
<feature type="binding site" evidence="4">
    <location>
        <position position="65"/>
    </location>
    <ligand>
        <name>substrate</name>
    </ligand>
</feature>
<dbReference type="InterPro" id="IPR005000">
    <property type="entry name" value="Aldolase/citrate-lyase_domain"/>
</dbReference>
<dbReference type="GO" id="GO:0000287">
    <property type="term" value="F:magnesium ion binding"/>
    <property type="evidence" value="ECO:0007669"/>
    <property type="project" value="TreeGrafter"/>
</dbReference>